<dbReference type="STRING" id="662367.SAMN05216167_12039"/>
<dbReference type="InterPro" id="IPR018669">
    <property type="entry name" value="Toxin_HigB"/>
</dbReference>
<dbReference type="GO" id="GO:0003723">
    <property type="term" value="F:RNA binding"/>
    <property type="evidence" value="ECO:0007669"/>
    <property type="project" value="InterPro"/>
</dbReference>
<dbReference type="Pfam" id="PF09907">
    <property type="entry name" value="HigB_toxin"/>
    <property type="match status" value="1"/>
</dbReference>
<evidence type="ECO:0000313" key="1">
    <source>
        <dbReference type="EMBL" id="SFE83184.1"/>
    </source>
</evidence>
<dbReference type="GO" id="GO:0110001">
    <property type="term" value="C:toxin-antitoxin complex"/>
    <property type="evidence" value="ECO:0007669"/>
    <property type="project" value="InterPro"/>
</dbReference>
<proteinExistence type="predicted"/>
<sequence length="110" mass="12776">MKVHLIRKETIEAYTQKNARSKSSFKVWLTVIKFADWQTPEAIKDTFGAADLLGNGTNRVVFNIGGNNYRMICKYAFGKNQVHLFVCWIGTHAEYDKLCKHNEQYTVNHY</sequence>
<dbReference type="AlphaFoldDB" id="A0A1I2DRE1"/>
<dbReference type="EMBL" id="FOLQ01000020">
    <property type="protein sequence ID" value="SFE83184.1"/>
    <property type="molecule type" value="Genomic_DNA"/>
</dbReference>
<reference evidence="1 2" key="1">
    <citation type="submission" date="2016-10" db="EMBL/GenBank/DDBJ databases">
        <authorList>
            <person name="de Groot N.N."/>
        </authorList>
    </citation>
    <scope>NUCLEOTIDE SEQUENCE [LARGE SCALE GENOMIC DNA]</scope>
    <source>
        <strain evidence="1 2">DSM 26130</strain>
    </source>
</reference>
<dbReference type="GO" id="GO:0004519">
    <property type="term" value="F:endonuclease activity"/>
    <property type="evidence" value="ECO:0007669"/>
    <property type="project" value="InterPro"/>
</dbReference>
<protein>
    <submittedName>
        <fullName evidence="1">mRNA interferase HigB</fullName>
    </submittedName>
</protein>
<dbReference type="RefSeq" id="WP_093832908.1">
    <property type="nucleotide sequence ID" value="NZ_FOLQ01000020.1"/>
</dbReference>
<keyword evidence="2" id="KW-1185">Reference proteome</keyword>
<name>A0A1I2DRE1_9BACT</name>
<evidence type="ECO:0000313" key="2">
    <source>
        <dbReference type="Proteomes" id="UP000198598"/>
    </source>
</evidence>
<dbReference type="Proteomes" id="UP000198598">
    <property type="component" value="Unassembled WGS sequence"/>
</dbReference>
<accession>A0A1I2DRE1</accession>
<dbReference type="OrthoDB" id="9799912at2"/>
<organism evidence="1 2">
    <name type="scientific">Spirosoma endophyticum</name>
    <dbReference type="NCBI Taxonomy" id="662367"/>
    <lineage>
        <taxon>Bacteria</taxon>
        <taxon>Pseudomonadati</taxon>
        <taxon>Bacteroidota</taxon>
        <taxon>Cytophagia</taxon>
        <taxon>Cytophagales</taxon>
        <taxon>Cytophagaceae</taxon>
        <taxon>Spirosoma</taxon>
    </lineage>
</organism>
<gene>
    <name evidence="1" type="ORF">SAMN05216167_12039</name>
</gene>